<dbReference type="GO" id="GO:0008168">
    <property type="term" value="F:methyltransferase activity"/>
    <property type="evidence" value="ECO:0007669"/>
    <property type="project" value="UniProtKB-KW"/>
</dbReference>
<dbReference type="PANTHER" id="PTHR43619">
    <property type="entry name" value="S-ADENOSYL-L-METHIONINE-DEPENDENT METHYLTRANSFERASE YKTD-RELATED"/>
    <property type="match status" value="1"/>
</dbReference>
<dbReference type="PANTHER" id="PTHR43619:SF2">
    <property type="entry name" value="S-ADENOSYL-L-METHIONINE-DEPENDENT METHYLTRANSFERASES SUPERFAMILY PROTEIN"/>
    <property type="match status" value="1"/>
</dbReference>
<evidence type="ECO:0000256" key="1">
    <source>
        <dbReference type="ARBA" id="ARBA00003907"/>
    </source>
</evidence>
<sequence>MQNKTSRTAEQVALFRALETARHHDRIFDDPYAARFLHGGFRLVASLARVPAIGRRLERYIDERWPAGPRASAVARTRLIDDRVSAAVAAGARQVVLLGAGYDSRAYRLPAAASARVFEVDHPATQATKHRLVRANVHPARRAHVRFVAVDLITEDLAAALRRDGFADLEPTVVVWEGVTNYLTEEAVDAVLRQLAAITATGSRLIFTYVDRAALDSPGDFPGLADWQGAVRAGGEPWTFGFDPADLSRYLADRGMRLSLDMSARDAAIRYLTPLGRHEPAAPFYRIAEAEIQ</sequence>
<dbReference type="InterPro" id="IPR007213">
    <property type="entry name" value="Ppm1/Ppm2/Tcmp"/>
</dbReference>
<reference evidence="7" key="1">
    <citation type="submission" date="2022-12" db="EMBL/GenBank/DDBJ databases">
        <title>New Phytohabitans aurantiacus sp. RD004123 nov., an actinomycete isolated from soil.</title>
        <authorList>
            <person name="Triningsih D.W."/>
            <person name="Harunari E."/>
            <person name="Igarashi Y."/>
        </authorList>
    </citation>
    <scope>NUCLEOTIDE SEQUENCE</scope>
    <source>
        <strain evidence="7">RD004123</strain>
    </source>
</reference>
<comment type="caution">
    <text evidence="7">The sequence shown here is derived from an EMBL/GenBank/DDBJ whole genome shotgun (WGS) entry which is preliminary data.</text>
</comment>
<dbReference type="NCBIfam" id="TIGR00027">
    <property type="entry name" value="mthyl_TIGR00027"/>
    <property type="match status" value="1"/>
</dbReference>
<organism evidence="7 8">
    <name type="scientific">Phytohabitans aurantiacus</name>
    <dbReference type="NCBI Taxonomy" id="3016789"/>
    <lineage>
        <taxon>Bacteria</taxon>
        <taxon>Bacillati</taxon>
        <taxon>Actinomycetota</taxon>
        <taxon>Actinomycetes</taxon>
        <taxon>Micromonosporales</taxon>
        <taxon>Micromonosporaceae</taxon>
    </lineage>
</organism>
<keyword evidence="4" id="KW-0808">Transferase</keyword>
<dbReference type="SUPFAM" id="SSF53335">
    <property type="entry name" value="S-adenosyl-L-methionine-dependent methyltransferases"/>
    <property type="match status" value="1"/>
</dbReference>
<dbReference type="EC" id="2.1.1.-" evidence="6"/>
<dbReference type="EMBL" id="BSDI01000086">
    <property type="protein sequence ID" value="GLI03483.1"/>
    <property type="molecule type" value="Genomic_DNA"/>
</dbReference>
<dbReference type="InterPro" id="IPR011610">
    <property type="entry name" value="SAM_mthyl_Trfase_ML2640-like"/>
</dbReference>
<accession>A0ABQ5RB69</accession>
<evidence type="ECO:0000256" key="2">
    <source>
        <dbReference type="ARBA" id="ARBA00008138"/>
    </source>
</evidence>
<dbReference type="RefSeq" id="WP_281905741.1">
    <property type="nucleotide sequence ID" value="NZ_BSDI01000086.1"/>
</dbReference>
<keyword evidence="8" id="KW-1185">Reference proteome</keyword>
<dbReference type="Proteomes" id="UP001144280">
    <property type="component" value="Unassembled WGS sequence"/>
</dbReference>
<evidence type="ECO:0000313" key="7">
    <source>
        <dbReference type="EMBL" id="GLI03483.1"/>
    </source>
</evidence>
<evidence type="ECO:0000256" key="6">
    <source>
        <dbReference type="RuleBase" id="RU362030"/>
    </source>
</evidence>
<name>A0ABQ5RB69_9ACTN</name>
<dbReference type="GO" id="GO:0032259">
    <property type="term" value="P:methylation"/>
    <property type="evidence" value="ECO:0007669"/>
    <property type="project" value="UniProtKB-KW"/>
</dbReference>
<evidence type="ECO:0000313" key="8">
    <source>
        <dbReference type="Proteomes" id="UP001144280"/>
    </source>
</evidence>
<dbReference type="InterPro" id="IPR029063">
    <property type="entry name" value="SAM-dependent_MTases_sf"/>
</dbReference>
<comment type="similarity">
    <text evidence="2 6">Belongs to the UPF0677 family.</text>
</comment>
<evidence type="ECO:0000256" key="5">
    <source>
        <dbReference type="ARBA" id="ARBA00022691"/>
    </source>
</evidence>
<dbReference type="Gene3D" id="3.40.50.150">
    <property type="entry name" value="Vaccinia Virus protein VP39"/>
    <property type="match status" value="1"/>
</dbReference>
<keyword evidence="3 6" id="KW-0489">Methyltransferase</keyword>
<gene>
    <name evidence="7" type="ORF">Pa4123_87610</name>
</gene>
<comment type="function">
    <text evidence="1 6">Exhibits S-adenosyl-L-methionine-dependent methyltransferase activity.</text>
</comment>
<evidence type="ECO:0000256" key="3">
    <source>
        <dbReference type="ARBA" id="ARBA00022603"/>
    </source>
</evidence>
<keyword evidence="5 6" id="KW-0949">S-adenosyl-L-methionine</keyword>
<dbReference type="Pfam" id="PF04072">
    <property type="entry name" value="LCM"/>
    <property type="match status" value="1"/>
</dbReference>
<evidence type="ECO:0000256" key="4">
    <source>
        <dbReference type="ARBA" id="ARBA00022679"/>
    </source>
</evidence>
<proteinExistence type="inferred from homology"/>
<protein>
    <recommendedName>
        <fullName evidence="6">S-adenosyl-L-methionine-dependent methyltransferase</fullName>
        <ecNumber evidence="6">2.1.1.-</ecNumber>
    </recommendedName>
</protein>